<dbReference type="Gene3D" id="3.40.50.10170">
    <property type="match status" value="1"/>
</dbReference>
<gene>
    <name evidence="3" type="ORF">EDC18_10197</name>
</gene>
<organism evidence="3 4">
    <name type="scientific">Natranaerovirga pectinivora</name>
    <dbReference type="NCBI Taxonomy" id="682400"/>
    <lineage>
        <taxon>Bacteria</taxon>
        <taxon>Bacillati</taxon>
        <taxon>Bacillota</taxon>
        <taxon>Clostridia</taxon>
        <taxon>Lachnospirales</taxon>
        <taxon>Natranaerovirgaceae</taxon>
        <taxon>Natranaerovirga</taxon>
    </lineage>
</organism>
<dbReference type="PROSITE" id="PS51482">
    <property type="entry name" value="DEGV"/>
    <property type="match status" value="1"/>
</dbReference>
<reference evidence="3 4" key="1">
    <citation type="submission" date="2019-03" db="EMBL/GenBank/DDBJ databases">
        <title>Genomic Encyclopedia of Type Strains, Phase IV (KMG-IV): sequencing the most valuable type-strain genomes for metagenomic binning, comparative biology and taxonomic classification.</title>
        <authorList>
            <person name="Goeker M."/>
        </authorList>
    </citation>
    <scope>NUCLEOTIDE SEQUENCE [LARGE SCALE GENOMIC DNA]</scope>
    <source>
        <strain evidence="3 4">DSM 24629</strain>
    </source>
</reference>
<accession>A0A4R3MNK8</accession>
<name>A0A4R3MNK8_9FIRM</name>
<dbReference type="InterPro" id="IPR003797">
    <property type="entry name" value="DegV"/>
</dbReference>
<protein>
    <submittedName>
        <fullName evidence="3">DegV family protein with EDD domain</fullName>
    </submittedName>
</protein>
<dbReference type="NCBIfam" id="TIGR00762">
    <property type="entry name" value="DegV"/>
    <property type="match status" value="1"/>
</dbReference>
<dbReference type="Proteomes" id="UP000294902">
    <property type="component" value="Unassembled WGS sequence"/>
</dbReference>
<keyword evidence="2" id="KW-0446">Lipid-binding</keyword>
<comment type="caution">
    <text evidence="3">The sequence shown here is derived from an EMBL/GenBank/DDBJ whole genome shotgun (WGS) entry which is preliminary data.</text>
</comment>
<dbReference type="GO" id="GO:0008289">
    <property type="term" value="F:lipid binding"/>
    <property type="evidence" value="ECO:0007669"/>
    <property type="project" value="UniProtKB-KW"/>
</dbReference>
<keyword evidence="4" id="KW-1185">Reference proteome</keyword>
<evidence type="ECO:0000256" key="1">
    <source>
        <dbReference type="ARBA" id="ARBA00003238"/>
    </source>
</evidence>
<evidence type="ECO:0000313" key="3">
    <source>
        <dbReference type="EMBL" id="TCT16801.1"/>
    </source>
</evidence>
<dbReference type="Pfam" id="PF02645">
    <property type="entry name" value="DegV"/>
    <property type="match status" value="1"/>
</dbReference>
<proteinExistence type="predicted"/>
<dbReference type="Gene3D" id="3.30.1180.10">
    <property type="match status" value="1"/>
</dbReference>
<dbReference type="EMBL" id="SMAL01000001">
    <property type="protein sequence ID" value="TCT16801.1"/>
    <property type="molecule type" value="Genomic_DNA"/>
</dbReference>
<dbReference type="OrthoDB" id="9781230at2"/>
<dbReference type="SUPFAM" id="SSF82549">
    <property type="entry name" value="DAK1/DegV-like"/>
    <property type="match status" value="1"/>
</dbReference>
<dbReference type="AlphaFoldDB" id="A0A4R3MNK8"/>
<dbReference type="InterPro" id="IPR043168">
    <property type="entry name" value="DegV_C"/>
</dbReference>
<dbReference type="InterPro" id="IPR050270">
    <property type="entry name" value="DegV_domain_contain"/>
</dbReference>
<dbReference type="PANTHER" id="PTHR33434">
    <property type="entry name" value="DEGV DOMAIN-CONTAINING PROTEIN DR_1986-RELATED"/>
    <property type="match status" value="1"/>
</dbReference>
<sequence length="295" mass="33375">MSDFQVISDSSCDIPDEIVKKYNIEIVPFYVSFDQVEYYKEKVDISITDFYSRLTSEEVFPKTSLPSVQDYINVFTKYIKEGKDILCLCLSDKFSGSYQSAVNAKNILEEEYENAKISVVNSILATTGQGLLVIEAARMKEDGLSLEETLEKIEILKETARVMFTVGTLEYLQKGGRIGKAKALAGTMLNLKPLLVLKEGELFPYGTIRGRKKSLKKIIEMTKEYFEEIKENFNEYNFAVTTGTFFDEAVKVKEELEEELGVKLDNPIFSVGVTIGTYTGPDPIGICFVKKYEKI</sequence>
<comment type="function">
    <text evidence="1">May bind long-chain fatty acids, such as palmitate, and may play a role in lipid transport or fatty acid metabolism.</text>
</comment>
<dbReference type="PANTHER" id="PTHR33434:SF3">
    <property type="entry name" value="DEGV DOMAIN-CONTAINING PROTEIN YITS"/>
    <property type="match status" value="1"/>
</dbReference>
<evidence type="ECO:0000313" key="4">
    <source>
        <dbReference type="Proteomes" id="UP000294902"/>
    </source>
</evidence>
<evidence type="ECO:0000256" key="2">
    <source>
        <dbReference type="ARBA" id="ARBA00023121"/>
    </source>
</evidence>
<dbReference type="RefSeq" id="WP_132249160.1">
    <property type="nucleotide sequence ID" value="NZ_SMAL01000001.1"/>
</dbReference>